<dbReference type="AlphaFoldDB" id="A0A3D8R876"/>
<comment type="caution">
    <text evidence="10">The sequence shown here is derived from an EMBL/GenBank/DDBJ whole genome shotgun (WGS) entry which is preliminary data.</text>
</comment>
<organism evidence="10 11">
    <name type="scientific">Coleophoma crateriformis</name>
    <dbReference type="NCBI Taxonomy" id="565419"/>
    <lineage>
        <taxon>Eukaryota</taxon>
        <taxon>Fungi</taxon>
        <taxon>Dikarya</taxon>
        <taxon>Ascomycota</taxon>
        <taxon>Pezizomycotina</taxon>
        <taxon>Leotiomycetes</taxon>
        <taxon>Helotiales</taxon>
        <taxon>Dermateaceae</taxon>
        <taxon>Coleophoma</taxon>
    </lineage>
</organism>
<dbReference type="Proteomes" id="UP000256328">
    <property type="component" value="Unassembled WGS sequence"/>
</dbReference>
<evidence type="ECO:0000256" key="3">
    <source>
        <dbReference type="ARBA" id="ARBA00023015"/>
    </source>
</evidence>
<dbReference type="InterPro" id="IPR024943">
    <property type="entry name" value="Enhancer_polycomb"/>
</dbReference>
<feature type="region of interest" description="Disordered" evidence="8">
    <location>
        <begin position="1"/>
        <end position="31"/>
    </location>
</feature>
<protein>
    <recommendedName>
        <fullName evidence="7">Enhancer of polycomb-like protein</fullName>
    </recommendedName>
</protein>
<dbReference type="GO" id="GO:0006357">
    <property type="term" value="P:regulation of transcription by RNA polymerase II"/>
    <property type="evidence" value="ECO:0007669"/>
    <property type="project" value="InterPro"/>
</dbReference>
<dbReference type="InterPro" id="IPR019542">
    <property type="entry name" value="Enhancer_polycomb-like_N"/>
</dbReference>
<feature type="domain" description="Enhancer of polycomb-like N-terminal" evidence="9">
    <location>
        <begin position="11"/>
        <end position="151"/>
    </location>
</feature>
<feature type="compositionally biased region" description="Low complexity" evidence="8">
    <location>
        <begin position="413"/>
        <end position="428"/>
    </location>
</feature>
<feature type="compositionally biased region" description="Polar residues" evidence="8">
    <location>
        <begin position="526"/>
        <end position="552"/>
    </location>
</feature>
<dbReference type="GO" id="GO:0005634">
    <property type="term" value="C:nucleus"/>
    <property type="evidence" value="ECO:0007669"/>
    <property type="project" value="UniProtKB-SubCell"/>
</dbReference>
<evidence type="ECO:0000256" key="1">
    <source>
        <dbReference type="ARBA" id="ARBA00004123"/>
    </source>
</evidence>
<keyword evidence="3 7" id="KW-0805">Transcription regulation</keyword>
<dbReference type="OrthoDB" id="435275at2759"/>
<keyword evidence="11" id="KW-1185">Reference proteome</keyword>
<keyword evidence="5 7" id="KW-0539">Nucleus</keyword>
<accession>A0A3D8R876</accession>
<evidence type="ECO:0000259" key="9">
    <source>
        <dbReference type="Pfam" id="PF10513"/>
    </source>
</evidence>
<feature type="region of interest" description="Disordered" evidence="8">
    <location>
        <begin position="413"/>
        <end position="453"/>
    </location>
</feature>
<comment type="subcellular location">
    <subcellularLocation>
        <location evidence="1 7">Nucleus</location>
    </subcellularLocation>
</comment>
<gene>
    <name evidence="10" type="ORF">BP5796_08646</name>
</gene>
<dbReference type="GO" id="GO:0035267">
    <property type="term" value="C:NuA4 histone acetyltransferase complex"/>
    <property type="evidence" value="ECO:0007669"/>
    <property type="project" value="InterPro"/>
</dbReference>
<evidence type="ECO:0000256" key="5">
    <source>
        <dbReference type="ARBA" id="ARBA00023242"/>
    </source>
</evidence>
<comment type="similarity">
    <text evidence="2 7">Belongs to the enhancer of polycomb family.</text>
</comment>
<evidence type="ECO:0000256" key="2">
    <source>
        <dbReference type="ARBA" id="ARBA00008035"/>
    </source>
</evidence>
<evidence type="ECO:0000313" key="10">
    <source>
        <dbReference type="EMBL" id="RDW70249.1"/>
    </source>
</evidence>
<dbReference type="EMBL" id="PDLN01000012">
    <property type="protein sequence ID" value="RDW70249.1"/>
    <property type="molecule type" value="Genomic_DNA"/>
</dbReference>
<evidence type="ECO:0000256" key="6">
    <source>
        <dbReference type="ARBA" id="ARBA00025513"/>
    </source>
</evidence>
<reference evidence="10 11" key="1">
    <citation type="journal article" date="2018" name="IMA Fungus">
        <title>IMA Genome-F 9: Draft genome sequence of Annulohypoxylon stygium, Aspergillus mulundensis, Berkeleyomyces basicola (syn. Thielaviopsis basicola), Ceratocystis smalleyi, two Cercospora beticola strains, Coleophoma cylindrospora, Fusarium fracticaudum, Phialophora cf. hyalina, and Morchella septimelata.</title>
        <authorList>
            <person name="Wingfield B.D."/>
            <person name="Bills G.F."/>
            <person name="Dong Y."/>
            <person name="Huang W."/>
            <person name="Nel W.J."/>
            <person name="Swalarsk-Parry B.S."/>
            <person name="Vaghefi N."/>
            <person name="Wilken P.M."/>
            <person name="An Z."/>
            <person name="de Beer Z.W."/>
            <person name="De Vos L."/>
            <person name="Chen L."/>
            <person name="Duong T.A."/>
            <person name="Gao Y."/>
            <person name="Hammerbacher A."/>
            <person name="Kikkert J.R."/>
            <person name="Li Y."/>
            <person name="Li H."/>
            <person name="Li K."/>
            <person name="Li Q."/>
            <person name="Liu X."/>
            <person name="Ma X."/>
            <person name="Naidoo K."/>
            <person name="Pethybridge S.J."/>
            <person name="Sun J."/>
            <person name="Steenkamp E.T."/>
            <person name="van der Nest M.A."/>
            <person name="van Wyk S."/>
            <person name="Wingfield M.J."/>
            <person name="Xiong C."/>
            <person name="Yue Q."/>
            <person name="Zhang X."/>
        </authorList>
    </citation>
    <scope>NUCLEOTIDE SEQUENCE [LARGE SCALE GENOMIC DNA]</scope>
    <source>
        <strain evidence="10 11">BP5796</strain>
    </source>
</reference>
<keyword evidence="4 7" id="KW-0804">Transcription</keyword>
<evidence type="ECO:0000313" key="11">
    <source>
        <dbReference type="Proteomes" id="UP000256328"/>
    </source>
</evidence>
<proteinExistence type="inferred from homology"/>
<feature type="region of interest" description="Disordered" evidence="8">
    <location>
        <begin position="59"/>
        <end position="83"/>
    </location>
</feature>
<evidence type="ECO:0000256" key="7">
    <source>
        <dbReference type="RuleBase" id="RU361124"/>
    </source>
</evidence>
<comment type="function">
    <text evidence="6">Component of the NuA4 histone acetyltransferase complex which is involved in transcriptional activation of selected genes principally by acetylation of nucleosomal histone H4 and H2A. The NuA4 complex is also involved in DNA repair. Involved in gene silencing by neighboring heterochromatin, blockage of the silencing spreading along the chromosome, and required for cell cycle progression through G2/M.</text>
</comment>
<sequence>MRPQMGRTTRVKKLQPRAPQPILRQDQIESDEYDSLQGQYKVETGVEKSEESEIHLQAALAGTGSDKETEEIPAPPAQESSDFDYDALYSSVYEKPATYIRFSQTVEECTGCQYDMTTEDDTFLKAYNQKKSPNSHLSEDDFERIMESYEDTAQIQAPFASVDQTQIPFDTMRNSLSKQLDSKYQMYAKDIYDHWKARRQDTANRPLQPSLKFETQPDHDDGDPYVCFRRREIRQTRKTRARDVQSTDKLRKLRKELDIGRELIRMTSQREEYKRDLLATEKHIFEQRQKVKEAKNRLNIKGDDDDLINQVPRKRKAMDFNNQARGQQPAPHLRIPSHRSDGRPLDADLETLAEVMARKENIINKELEEKVMKHRQWNDKHIDVTREPLPPVHGIGNGSAFRSATAQYQLLTPPSSVASDSSDHPSPSKMDIDPPAFRFSSPLDEEETQAQPAYRRRFGRLGRLWIDRRGMTAVNKEPHEIESDRWKYDQDDDEEQPVYEMDPYSTTALRFRSTIPLLSPARRVQQAESQRPGISSSPAAARTVSVSQPAPT</sequence>
<feature type="region of interest" description="Disordered" evidence="8">
    <location>
        <begin position="323"/>
        <end position="343"/>
    </location>
</feature>
<dbReference type="PANTHER" id="PTHR14898">
    <property type="entry name" value="ENHANCER OF POLYCOMB"/>
    <property type="match status" value="1"/>
</dbReference>
<dbReference type="Pfam" id="PF10513">
    <property type="entry name" value="EPL1"/>
    <property type="match status" value="1"/>
</dbReference>
<name>A0A3D8R876_9HELO</name>
<evidence type="ECO:0000256" key="8">
    <source>
        <dbReference type="SAM" id="MobiDB-lite"/>
    </source>
</evidence>
<evidence type="ECO:0000256" key="4">
    <source>
        <dbReference type="ARBA" id="ARBA00023163"/>
    </source>
</evidence>
<feature type="region of interest" description="Disordered" evidence="8">
    <location>
        <begin position="521"/>
        <end position="552"/>
    </location>
</feature>